<dbReference type="EMBL" id="JAYXUG010000013">
    <property type="protein sequence ID" value="MEC6832953.1"/>
    <property type="molecule type" value="Genomic_DNA"/>
</dbReference>
<dbReference type="RefSeq" id="WP_327775254.1">
    <property type="nucleotide sequence ID" value="NZ_JAYXUG010000013.1"/>
</dbReference>
<keyword evidence="2" id="KW-1185">Reference proteome</keyword>
<evidence type="ECO:0000313" key="1">
    <source>
        <dbReference type="EMBL" id="MEC6832953.1"/>
    </source>
</evidence>
<name>A0ABU6L9R4_9GAMM</name>
<gene>
    <name evidence="1" type="ORF">VXS06_14395</name>
</gene>
<evidence type="ECO:0000313" key="2">
    <source>
        <dbReference type="Proteomes" id="UP001306119"/>
    </source>
</evidence>
<comment type="caution">
    <text evidence="1">The sequence shown here is derived from an EMBL/GenBank/DDBJ whole genome shotgun (WGS) entry which is preliminary data.</text>
</comment>
<reference evidence="1 2" key="1">
    <citation type="submission" date="2024-01" db="EMBL/GenBank/DDBJ databases">
        <title>Active colonisers of the gastrointestinal tract of Atlantic salmon farmed in a warm water region.</title>
        <authorList>
            <person name="Bowman J.P."/>
        </authorList>
    </citation>
    <scope>NUCLEOTIDE SEQUENCE [LARGE SCALE GENOMIC DNA]</scope>
    <source>
        <strain evidence="1 2">S3MW1</strain>
    </source>
</reference>
<sequence length="53" mass="5864">MDRLLPHEGFPYRVVIGVYSHSFSISTFAAEPLYSTTPLASMLSKKSSSNDIN</sequence>
<proteinExistence type="predicted"/>
<organism evidence="1 2">
    <name type="scientific">Photobacterium toruni</name>
    <dbReference type="NCBI Taxonomy" id="1935446"/>
    <lineage>
        <taxon>Bacteria</taxon>
        <taxon>Pseudomonadati</taxon>
        <taxon>Pseudomonadota</taxon>
        <taxon>Gammaproteobacteria</taxon>
        <taxon>Vibrionales</taxon>
        <taxon>Vibrionaceae</taxon>
        <taxon>Photobacterium</taxon>
    </lineage>
</organism>
<accession>A0ABU6L9R4</accession>
<protein>
    <submittedName>
        <fullName evidence="1">Uncharacterized protein</fullName>
    </submittedName>
</protein>
<dbReference type="Proteomes" id="UP001306119">
    <property type="component" value="Unassembled WGS sequence"/>
</dbReference>